<reference evidence="2 3" key="1">
    <citation type="submission" date="2016-10" db="EMBL/GenBank/DDBJ databases">
        <title>Silvanigrella aquatica sp. nov., isolated from a freshwater lake located in the Black Forest, Germany, description of Silvanigrellaceae fam. nov., Silvanigrellales ord. nov., reclassification of the order Bdellovibrionales in the class Oligoflexia, reclassification of the families Bacteriovoracaceae and Halobacteriovoraceae in the new order Bacteriovoracales ord. nov., and reclassification of the family Pseudobacteriovoracaceae in the order Oligoflexiales.</title>
        <authorList>
            <person name="Hahn M.W."/>
            <person name="Schmidt J."/>
            <person name="Koll U."/>
            <person name="Rohde M."/>
            <person name="Verbag S."/>
            <person name="Pitt A."/>
            <person name="Nakai R."/>
            <person name="Naganuma T."/>
            <person name="Lang E."/>
        </authorList>
    </citation>
    <scope>NUCLEOTIDE SEQUENCE [LARGE SCALE GENOMIC DNA]</scope>
    <source>
        <strain evidence="2 3">MWH-Nonnen-W8red</strain>
    </source>
</reference>
<protein>
    <recommendedName>
        <fullName evidence="1">Transposase IS66 central domain-containing protein</fullName>
    </recommendedName>
</protein>
<evidence type="ECO:0000313" key="2">
    <source>
        <dbReference type="EMBL" id="APJ04186.1"/>
    </source>
</evidence>
<sequence length="328" mass="38063">MIIDVAMAKYCDLVPIERYSTIAGREALVDLPPNSLIGTTHKLSEYVEPAYHKVREEIMSSKVLHADKTPHRMLEGDDKKSWYLWGFSNNESSYFEIRNTRSGDVASELLNQSDCQYLVSDVFSGYGKAVRESNKIREQENKPKITIVYCNAHSRRKFKEAGDSFPKESECFIEYYRKIYQLEAEGKMDAGTLSDKRTEMKALFEEMKKEAESQREMYSAKSSLVTAINYFLKNYTEFTLFLYYPFLLIDNNHQERLLRNPVIGRKTWFGTHSKQGAKTTAIFFTLVELCKLNKINPRHYFKKLVQHLHAGLAPFTPKEFKDMLNNSG</sequence>
<feature type="domain" description="Transposase IS66 central" evidence="1">
    <location>
        <begin position="4"/>
        <end position="278"/>
    </location>
</feature>
<evidence type="ECO:0000313" key="3">
    <source>
        <dbReference type="Proteomes" id="UP000184731"/>
    </source>
</evidence>
<evidence type="ECO:0000259" key="1">
    <source>
        <dbReference type="Pfam" id="PF03050"/>
    </source>
</evidence>
<keyword evidence="3" id="KW-1185">Reference proteome</keyword>
<dbReference type="PANTHER" id="PTHR33678">
    <property type="entry name" value="BLL1576 PROTEIN"/>
    <property type="match status" value="1"/>
</dbReference>
<gene>
    <name evidence="2" type="ORF">AXG55_09825</name>
</gene>
<dbReference type="Proteomes" id="UP000184731">
    <property type="component" value="Chromosome"/>
</dbReference>
<dbReference type="Pfam" id="PF03050">
    <property type="entry name" value="DDE_Tnp_IS66"/>
    <property type="match status" value="1"/>
</dbReference>
<proteinExistence type="predicted"/>
<dbReference type="NCBIfam" id="NF033517">
    <property type="entry name" value="transpos_IS66"/>
    <property type="match status" value="1"/>
</dbReference>
<accession>A0A1L4D1W3</accession>
<dbReference type="InterPro" id="IPR052344">
    <property type="entry name" value="Transposase-related"/>
</dbReference>
<dbReference type="InterPro" id="IPR004291">
    <property type="entry name" value="Transposase_IS66_central"/>
</dbReference>
<dbReference type="PANTHER" id="PTHR33678:SF2">
    <property type="match status" value="1"/>
</dbReference>
<organism evidence="2 3">
    <name type="scientific">Silvanigrella aquatica</name>
    <dbReference type="NCBI Taxonomy" id="1915309"/>
    <lineage>
        <taxon>Bacteria</taxon>
        <taxon>Pseudomonadati</taxon>
        <taxon>Bdellovibrionota</taxon>
        <taxon>Oligoflexia</taxon>
        <taxon>Silvanigrellales</taxon>
        <taxon>Silvanigrellaceae</taxon>
        <taxon>Silvanigrella</taxon>
    </lineage>
</organism>
<name>A0A1L4D1W3_9BACT</name>
<dbReference type="STRING" id="1915309.AXG55_09825"/>
<dbReference type="AlphaFoldDB" id="A0A1L4D1W3"/>
<dbReference type="KEGG" id="saqi:AXG55_09825"/>
<dbReference type="EMBL" id="CP017834">
    <property type="protein sequence ID" value="APJ04186.1"/>
    <property type="molecule type" value="Genomic_DNA"/>
</dbReference>